<feature type="compositionally biased region" description="Polar residues" evidence="5">
    <location>
        <begin position="441"/>
        <end position="476"/>
    </location>
</feature>
<reference evidence="7" key="1">
    <citation type="submission" date="2022-11" db="EMBL/GenBank/DDBJ databases">
        <title>Genome Resource of Sclerotinia nivalis Strain SnTB1, a Plant Pathogen Isolated from American Ginseng.</title>
        <authorList>
            <person name="Fan S."/>
        </authorList>
    </citation>
    <scope>NUCLEOTIDE SEQUENCE</scope>
    <source>
        <strain evidence="7">SnTB1</strain>
    </source>
</reference>
<evidence type="ECO:0000256" key="3">
    <source>
        <dbReference type="ARBA" id="ARBA00022833"/>
    </source>
</evidence>
<dbReference type="PROSITE" id="PS50199">
    <property type="entry name" value="ZF_RANBP2_2"/>
    <property type="match status" value="1"/>
</dbReference>
<keyword evidence="8" id="KW-1185">Reference proteome</keyword>
<dbReference type="PROSITE" id="PS01358">
    <property type="entry name" value="ZF_RANBP2_1"/>
    <property type="match status" value="1"/>
</dbReference>
<dbReference type="SUPFAM" id="SSF90209">
    <property type="entry name" value="Ran binding protein zinc finger-like"/>
    <property type="match status" value="1"/>
</dbReference>
<feature type="region of interest" description="Disordered" evidence="5">
    <location>
        <begin position="308"/>
        <end position="343"/>
    </location>
</feature>
<feature type="domain" description="RanBP2-type" evidence="6">
    <location>
        <begin position="482"/>
        <end position="513"/>
    </location>
</feature>
<evidence type="ECO:0000256" key="2">
    <source>
        <dbReference type="ARBA" id="ARBA00022771"/>
    </source>
</evidence>
<dbReference type="InterPro" id="IPR001876">
    <property type="entry name" value="Znf_RanBP2"/>
</dbReference>
<evidence type="ECO:0000256" key="1">
    <source>
        <dbReference type="ARBA" id="ARBA00022723"/>
    </source>
</evidence>
<evidence type="ECO:0000259" key="6">
    <source>
        <dbReference type="PROSITE" id="PS50199"/>
    </source>
</evidence>
<dbReference type="GO" id="GO:0008270">
    <property type="term" value="F:zinc ion binding"/>
    <property type="evidence" value="ECO:0007669"/>
    <property type="project" value="UniProtKB-KW"/>
</dbReference>
<feature type="region of interest" description="Disordered" evidence="5">
    <location>
        <begin position="416"/>
        <end position="476"/>
    </location>
</feature>
<dbReference type="Gene3D" id="3.90.470.20">
    <property type="entry name" value="4'-phosphopantetheinyl transferase domain"/>
    <property type="match status" value="1"/>
</dbReference>
<feature type="region of interest" description="Disordered" evidence="5">
    <location>
        <begin position="254"/>
        <end position="288"/>
    </location>
</feature>
<keyword evidence="2 4" id="KW-0863">Zinc-finger</keyword>
<name>A0A9X0DGY1_9HELO</name>
<dbReference type="EMBL" id="JAPEIS010000013">
    <property type="protein sequence ID" value="KAJ8060378.1"/>
    <property type="molecule type" value="Genomic_DNA"/>
</dbReference>
<comment type="caution">
    <text evidence="7">The sequence shown here is derived from an EMBL/GenBank/DDBJ whole genome shotgun (WGS) entry which is preliminary data.</text>
</comment>
<dbReference type="SMART" id="SM00547">
    <property type="entry name" value="ZnF_RBZ"/>
    <property type="match status" value="1"/>
</dbReference>
<dbReference type="SUPFAM" id="SSF56214">
    <property type="entry name" value="4'-phosphopantetheinyl transferase"/>
    <property type="match status" value="2"/>
</dbReference>
<keyword evidence="1" id="KW-0479">Metal-binding</keyword>
<dbReference type="GO" id="GO:0008897">
    <property type="term" value="F:holo-[acyl-carrier-protein] synthase activity"/>
    <property type="evidence" value="ECO:0007669"/>
    <property type="project" value="InterPro"/>
</dbReference>
<evidence type="ECO:0000256" key="4">
    <source>
        <dbReference type="PROSITE-ProRule" id="PRU00322"/>
    </source>
</evidence>
<gene>
    <name evidence="7" type="ORF">OCU04_010707</name>
</gene>
<evidence type="ECO:0000313" key="7">
    <source>
        <dbReference type="EMBL" id="KAJ8060378.1"/>
    </source>
</evidence>
<protein>
    <recommendedName>
        <fullName evidence="6">RanBP2-type domain-containing protein</fullName>
    </recommendedName>
</protein>
<dbReference type="Proteomes" id="UP001152300">
    <property type="component" value="Unassembled WGS sequence"/>
</dbReference>
<evidence type="ECO:0000313" key="8">
    <source>
        <dbReference type="Proteomes" id="UP001152300"/>
    </source>
</evidence>
<evidence type="ECO:0000256" key="5">
    <source>
        <dbReference type="SAM" id="MobiDB-lite"/>
    </source>
</evidence>
<dbReference type="InterPro" id="IPR036443">
    <property type="entry name" value="Znf_RanBP2_sf"/>
</dbReference>
<proteinExistence type="predicted"/>
<dbReference type="InterPro" id="IPR037143">
    <property type="entry name" value="4-PPantetheinyl_Trfase_dom_sf"/>
</dbReference>
<dbReference type="GO" id="GO:0000287">
    <property type="term" value="F:magnesium ion binding"/>
    <property type="evidence" value="ECO:0007669"/>
    <property type="project" value="InterPro"/>
</dbReference>
<sequence>MPRAFPLPVNIGTDICKISRIQDILTKHQSKYAHRFIRRVFTPQEQVWYRPRLLPLIEYLYFMERREFIQGKIEKQQRWKAKSLEALIGLVAPKETPLLKSTAANDEPVGSVIWSPYTAQENPKKLTKAEEESVLIQLRENVQGVARFVAGRFAAKEAAKKAFSKRRLNFHDITIDSPSLDNLRSRAPITLIRATTGHEDQIVPMSISHDGDYATAVCMSCEDVAPPTTPDLQEIEPNLARLLDEMTIKRLSLHNSHSMSSGKEHKRTLQDSTSKDTNPEKSLERFSTPLQKIPVKFITPITGRLSEILNSTPGGGSNIPTPEAMEDPNISEASNPVQPVVPSSPVKDPVIRSNLDVSEVPNPVQSEASYPSTHKPTIKYHMSAASAFSSMNVDLLNRTFDRNSLGFQTRDYSFRGTQSIDYRPTDDPQNSREFTPPPENGSVSQPRSQSFKRTQTTNYKPFENPQNSRGFTQPSYNGPVSHPGDWICKSAGCGFQNSVQHRRCVKCGTKRLEGWANYIDVDCKYNKRLAENSNHTALPIDIDPAKEEEKRLRLANRQAKLKGRKESTYGLPSYLDPKIIKKNVENCLRVDGLPVGVTNEEFVEAFEGRCTAMKGYVKVGRDGYIDGWIILSRKTEANKLRNQTKKRPQELPMIRGHRLKMVATDEWLRGILRDYASGTRIWDWRADFWTTDVFHRYDKEECERHAQRRADAWEEVRMEEQRARESMEARDLKKLEKLEMSLAKKPSFKLERLVDALKGKLNRTNRERMERKMKEMERKQEKEGKDEKDEKDERGEIGM</sequence>
<feature type="compositionally biased region" description="Basic and acidic residues" evidence="5">
    <location>
        <begin position="267"/>
        <end position="284"/>
    </location>
</feature>
<dbReference type="Gene3D" id="4.10.1060.10">
    <property type="entry name" value="Zinc finger, RanBP2-type"/>
    <property type="match status" value="1"/>
</dbReference>
<feature type="compositionally biased region" description="Low complexity" evidence="5">
    <location>
        <begin position="334"/>
        <end position="343"/>
    </location>
</feature>
<feature type="region of interest" description="Disordered" evidence="5">
    <location>
        <begin position="764"/>
        <end position="799"/>
    </location>
</feature>
<organism evidence="7 8">
    <name type="scientific">Sclerotinia nivalis</name>
    <dbReference type="NCBI Taxonomy" id="352851"/>
    <lineage>
        <taxon>Eukaryota</taxon>
        <taxon>Fungi</taxon>
        <taxon>Dikarya</taxon>
        <taxon>Ascomycota</taxon>
        <taxon>Pezizomycotina</taxon>
        <taxon>Leotiomycetes</taxon>
        <taxon>Helotiales</taxon>
        <taxon>Sclerotiniaceae</taxon>
        <taxon>Sclerotinia</taxon>
    </lineage>
</organism>
<dbReference type="OrthoDB" id="15433at2759"/>
<accession>A0A9X0DGY1</accession>
<dbReference type="AlphaFoldDB" id="A0A9X0DGY1"/>
<keyword evidence="3" id="KW-0862">Zinc</keyword>